<dbReference type="PANTHER" id="PTHR43884:SF12">
    <property type="entry name" value="ISOVALERYL-COA DEHYDROGENASE, MITOCHONDRIAL-RELATED"/>
    <property type="match status" value="1"/>
</dbReference>
<evidence type="ECO:0000256" key="8">
    <source>
        <dbReference type="ARBA" id="ARBA00034317"/>
    </source>
</evidence>
<proteinExistence type="inferred from homology"/>
<accession>A0A1H0R5L5</accession>
<dbReference type="Proteomes" id="UP000199691">
    <property type="component" value="Unassembled WGS sequence"/>
</dbReference>
<dbReference type="PANTHER" id="PTHR43884">
    <property type="entry name" value="ACYL-COA DEHYDROGENASE"/>
    <property type="match status" value="1"/>
</dbReference>
<dbReference type="EC" id="1.14.14.21" evidence="9"/>
<keyword evidence="2" id="KW-0285">Flavoprotein</keyword>
<dbReference type="GO" id="GO:0005737">
    <property type="term" value="C:cytoplasm"/>
    <property type="evidence" value="ECO:0007669"/>
    <property type="project" value="UniProtKB-SubCell"/>
</dbReference>
<evidence type="ECO:0000256" key="7">
    <source>
        <dbReference type="ARBA" id="ARBA00034307"/>
    </source>
</evidence>
<evidence type="ECO:0000256" key="12">
    <source>
        <dbReference type="ARBA" id="ARBA00048445"/>
    </source>
</evidence>
<feature type="domain" description="Acyl-CoA dehydrogenase C-terminal" evidence="15">
    <location>
        <begin position="206"/>
        <end position="341"/>
    </location>
</feature>
<comment type="catalytic activity">
    <reaction evidence="11">
        <text>dibenzothiophene + FMNH2 + O2 = dibenzothiophene 5-oxide + FMN + H2O + H(+)</text>
        <dbReference type="Rhea" id="RHEA:49076"/>
        <dbReference type="ChEBI" id="CHEBI:15377"/>
        <dbReference type="ChEBI" id="CHEBI:15378"/>
        <dbReference type="ChEBI" id="CHEBI:15379"/>
        <dbReference type="ChEBI" id="CHEBI:23681"/>
        <dbReference type="ChEBI" id="CHEBI:23683"/>
        <dbReference type="ChEBI" id="CHEBI:57618"/>
        <dbReference type="ChEBI" id="CHEBI:58210"/>
    </reaction>
</comment>
<dbReference type="Pfam" id="PF08028">
    <property type="entry name" value="Acyl-CoA_dh_2"/>
    <property type="match status" value="1"/>
</dbReference>
<dbReference type="OrthoDB" id="571684at2"/>
<sequence>MTNWLDVAHEVAATLRSDAAERDRANQPPAKEVELLRQSGLLNVDDWATQQRVTRVVGAADANIGHLLGYHYLQIWRSGLFDVPFGRDRDQFWAGVSNPLDAALELTPAENGYTLNGRKTFATGAAVADRLVVSATRADNGEKLTFLLDAKAGGITYLDDWDNIGQRLTASGGVAFEDVEVTEVLGVQPAGEDPRLSLAALGFQLVLAQLYVAIAEGALAEAADYTRTKTRPWFVSGVEAATEDPYIVVAYGEMVAQTRAAGLLADDAARRLHEASEFGRHLTQAKRAEVAVTISEAKVVSTKLVNEVTSRIFEQVGARGTAAKHGVDRFWRNARTLTLHDPVVYKAREVGENFLTGARPAYTGYS</sequence>
<dbReference type="Gene3D" id="1.10.540.10">
    <property type="entry name" value="Acyl-CoA dehydrogenase/oxidase, N-terminal domain"/>
    <property type="match status" value="1"/>
</dbReference>
<reference evidence="17" key="1">
    <citation type="submission" date="2016-10" db="EMBL/GenBank/DDBJ databases">
        <authorList>
            <person name="Varghese N."/>
            <person name="Submissions S."/>
        </authorList>
    </citation>
    <scope>NUCLEOTIDE SEQUENCE [LARGE SCALE GENOMIC DNA]</scope>
    <source>
        <strain evidence="17">CGMCC 4.6609</strain>
    </source>
</reference>
<dbReference type="Pfam" id="PF02770">
    <property type="entry name" value="Acyl-CoA_dh_M"/>
    <property type="match status" value="1"/>
</dbReference>
<dbReference type="PIRSF" id="PIRSF016578">
    <property type="entry name" value="HsaA"/>
    <property type="match status" value="1"/>
</dbReference>
<comment type="subcellular location">
    <subcellularLocation>
        <location evidence="1">Cytoplasm</location>
    </subcellularLocation>
</comment>
<dbReference type="GO" id="GO:0008470">
    <property type="term" value="F:3-methylbutanoyl-CoA dehydrogenase activity"/>
    <property type="evidence" value="ECO:0007669"/>
    <property type="project" value="TreeGrafter"/>
</dbReference>
<comment type="catalytic activity">
    <reaction evidence="12">
        <text>dibenzothiophene 5-oxide + FMNH2 + O2 = dibenzothiophene 5,5-dioxide + FMN + H2O + H(+)</text>
        <dbReference type="Rhea" id="RHEA:49080"/>
        <dbReference type="ChEBI" id="CHEBI:15377"/>
        <dbReference type="ChEBI" id="CHEBI:15378"/>
        <dbReference type="ChEBI" id="CHEBI:15379"/>
        <dbReference type="ChEBI" id="CHEBI:23683"/>
        <dbReference type="ChEBI" id="CHEBI:57618"/>
        <dbReference type="ChEBI" id="CHEBI:58210"/>
        <dbReference type="ChEBI" id="CHEBI:90356"/>
    </reaction>
</comment>
<dbReference type="Gene3D" id="2.40.110.10">
    <property type="entry name" value="Butyryl-CoA Dehydrogenase, subunit A, domain 2"/>
    <property type="match status" value="1"/>
</dbReference>
<evidence type="ECO:0000256" key="3">
    <source>
        <dbReference type="ARBA" id="ARBA00022643"/>
    </source>
</evidence>
<keyword evidence="6" id="KW-0503">Monooxygenase</keyword>
<feature type="domain" description="Acyl-CoA oxidase/dehydrogenase middle" evidence="14">
    <location>
        <begin position="109"/>
        <end position="179"/>
    </location>
</feature>
<dbReference type="GO" id="GO:0050660">
    <property type="term" value="F:flavin adenine dinucleotide binding"/>
    <property type="evidence" value="ECO:0007669"/>
    <property type="project" value="InterPro"/>
</dbReference>
<dbReference type="InterPro" id="IPR006091">
    <property type="entry name" value="Acyl-CoA_Oxase/DH_mid-dom"/>
</dbReference>
<evidence type="ECO:0000256" key="1">
    <source>
        <dbReference type="ARBA" id="ARBA00004496"/>
    </source>
</evidence>
<keyword evidence="3" id="KW-0288">FMN</keyword>
<dbReference type="InterPro" id="IPR046373">
    <property type="entry name" value="Acyl-CoA_Oxase/DH_mid-dom_sf"/>
</dbReference>
<keyword evidence="4" id="KW-0547">Nucleotide-binding</keyword>
<dbReference type="Gene3D" id="1.20.140.10">
    <property type="entry name" value="Butyryl-CoA Dehydrogenase, subunit A, domain 3"/>
    <property type="match status" value="1"/>
</dbReference>
<dbReference type="AlphaFoldDB" id="A0A1H0R5L5"/>
<dbReference type="GO" id="GO:0006552">
    <property type="term" value="P:L-leucine catabolic process"/>
    <property type="evidence" value="ECO:0007669"/>
    <property type="project" value="TreeGrafter"/>
</dbReference>
<evidence type="ECO:0000313" key="17">
    <source>
        <dbReference type="Proteomes" id="UP000199691"/>
    </source>
</evidence>
<dbReference type="InterPro" id="IPR036250">
    <property type="entry name" value="AcylCo_DH-like_C"/>
</dbReference>
<comment type="catalytic activity">
    <reaction evidence="13">
        <text>dibenzothiophene + 2 FMNH2 + 2 O2 = dibenzothiophene 5,5-dioxide + 2 FMN + 2 H2O + 2 H(+)</text>
        <dbReference type="Rhea" id="RHEA:49072"/>
        <dbReference type="ChEBI" id="CHEBI:15377"/>
        <dbReference type="ChEBI" id="CHEBI:15378"/>
        <dbReference type="ChEBI" id="CHEBI:15379"/>
        <dbReference type="ChEBI" id="CHEBI:23681"/>
        <dbReference type="ChEBI" id="CHEBI:57618"/>
        <dbReference type="ChEBI" id="CHEBI:58210"/>
        <dbReference type="ChEBI" id="CHEBI:90356"/>
        <dbReference type="EC" id="1.14.14.21"/>
    </reaction>
</comment>
<evidence type="ECO:0000256" key="4">
    <source>
        <dbReference type="ARBA" id="ARBA00022741"/>
    </source>
</evidence>
<comment type="similarity">
    <text evidence="8">Belongs to the DszC flavin monooxygenase family.</text>
</comment>
<dbReference type="RefSeq" id="WP_090098439.1">
    <property type="nucleotide sequence ID" value="NZ_FNIX01000006.1"/>
</dbReference>
<dbReference type="SUPFAM" id="SSF47203">
    <property type="entry name" value="Acyl-CoA dehydrogenase C-terminal domain-like"/>
    <property type="match status" value="1"/>
</dbReference>
<evidence type="ECO:0000313" key="16">
    <source>
        <dbReference type="EMBL" id="SDP24268.1"/>
    </source>
</evidence>
<comment type="pathway">
    <text evidence="7">Sulfur metabolism; dibenzothiophene degradation.</text>
</comment>
<evidence type="ECO:0000256" key="9">
    <source>
        <dbReference type="ARBA" id="ARBA00034328"/>
    </source>
</evidence>
<evidence type="ECO:0000256" key="2">
    <source>
        <dbReference type="ARBA" id="ARBA00022630"/>
    </source>
</evidence>
<protein>
    <recommendedName>
        <fullName evidence="10">Dibenzothiophene monooxygenase</fullName>
        <ecNumber evidence="9">1.14.14.21</ecNumber>
    </recommendedName>
</protein>
<evidence type="ECO:0000256" key="13">
    <source>
        <dbReference type="ARBA" id="ARBA00049456"/>
    </source>
</evidence>
<evidence type="ECO:0000256" key="5">
    <source>
        <dbReference type="ARBA" id="ARBA00023002"/>
    </source>
</evidence>
<dbReference type="STRING" id="641025.SAMN05421507_106150"/>
<evidence type="ECO:0000259" key="15">
    <source>
        <dbReference type="Pfam" id="PF08028"/>
    </source>
</evidence>
<evidence type="ECO:0000256" key="10">
    <source>
        <dbReference type="ARBA" id="ARBA00034345"/>
    </source>
</evidence>
<dbReference type="InterPro" id="IPR009100">
    <property type="entry name" value="AcylCoA_DH/oxidase_NM_dom_sf"/>
</dbReference>
<keyword evidence="5" id="KW-0560">Oxidoreductase</keyword>
<name>A0A1H0R5L5_9PSEU</name>
<dbReference type="InterPro" id="IPR013107">
    <property type="entry name" value="Acyl-CoA_DH_C"/>
</dbReference>
<dbReference type="InterPro" id="IPR037069">
    <property type="entry name" value="AcylCoA_DH/ox_N_sf"/>
</dbReference>
<gene>
    <name evidence="16" type="ORF">SAMN05421507_106150</name>
</gene>
<evidence type="ECO:0000256" key="11">
    <source>
        <dbReference type="ARBA" id="ARBA00047859"/>
    </source>
</evidence>
<evidence type="ECO:0000256" key="6">
    <source>
        <dbReference type="ARBA" id="ARBA00023033"/>
    </source>
</evidence>
<dbReference type="EMBL" id="FNIX01000006">
    <property type="protein sequence ID" value="SDP24268.1"/>
    <property type="molecule type" value="Genomic_DNA"/>
</dbReference>
<dbReference type="SUPFAM" id="SSF56645">
    <property type="entry name" value="Acyl-CoA dehydrogenase NM domain-like"/>
    <property type="match status" value="1"/>
</dbReference>
<keyword evidence="17" id="KW-1185">Reference proteome</keyword>
<dbReference type="GO" id="GO:0004497">
    <property type="term" value="F:monooxygenase activity"/>
    <property type="evidence" value="ECO:0007669"/>
    <property type="project" value="UniProtKB-KW"/>
</dbReference>
<organism evidence="16 17">
    <name type="scientific">Lentzea jiangxiensis</name>
    <dbReference type="NCBI Taxonomy" id="641025"/>
    <lineage>
        <taxon>Bacteria</taxon>
        <taxon>Bacillati</taxon>
        <taxon>Actinomycetota</taxon>
        <taxon>Actinomycetes</taxon>
        <taxon>Pseudonocardiales</taxon>
        <taxon>Pseudonocardiaceae</taxon>
        <taxon>Lentzea</taxon>
    </lineage>
</organism>
<evidence type="ECO:0000259" key="14">
    <source>
        <dbReference type="Pfam" id="PF02770"/>
    </source>
</evidence>